<sequence length="55" mass="5732">MGLNGPAKGGAASPEAQRGCVRPLTASALLVQPRDAGARPALSSRSRFIQRARRC</sequence>
<proteinExistence type="predicted"/>
<accession>A0A1N7RMN8</accession>
<evidence type="ECO:0000313" key="2">
    <source>
        <dbReference type="EMBL" id="SIT36367.1"/>
    </source>
</evidence>
<reference evidence="2" key="1">
    <citation type="submission" date="2016-12" db="EMBL/GenBank/DDBJ databases">
        <authorList>
            <person name="Moulin L."/>
        </authorList>
    </citation>
    <scope>NUCLEOTIDE SEQUENCE [LARGE SCALE GENOMIC DNA]</scope>
    <source>
        <strain evidence="2">STM 7183</strain>
    </source>
</reference>
<keyword evidence="3" id="KW-1185">Reference proteome</keyword>
<evidence type="ECO:0000256" key="1">
    <source>
        <dbReference type="SAM" id="MobiDB-lite"/>
    </source>
</evidence>
<organism evidence="2 3">
    <name type="scientific">Paraburkholderia piptadeniae</name>
    <dbReference type="NCBI Taxonomy" id="1701573"/>
    <lineage>
        <taxon>Bacteria</taxon>
        <taxon>Pseudomonadati</taxon>
        <taxon>Pseudomonadota</taxon>
        <taxon>Betaproteobacteria</taxon>
        <taxon>Burkholderiales</taxon>
        <taxon>Burkholderiaceae</taxon>
        <taxon>Paraburkholderia</taxon>
    </lineage>
</organism>
<dbReference type="EMBL" id="CYGY02000009">
    <property type="protein sequence ID" value="SIT36367.1"/>
    <property type="molecule type" value="Genomic_DNA"/>
</dbReference>
<dbReference type="AlphaFoldDB" id="A0A1N7RMN8"/>
<gene>
    <name evidence="2" type="ORF">BN2476_90034</name>
</gene>
<feature type="region of interest" description="Disordered" evidence="1">
    <location>
        <begin position="35"/>
        <end position="55"/>
    </location>
</feature>
<comment type="caution">
    <text evidence="2">The sequence shown here is derived from an EMBL/GenBank/DDBJ whole genome shotgun (WGS) entry which is preliminary data.</text>
</comment>
<name>A0A1N7RMN8_9BURK</name>
<evidence type="ECO:0000313" key="3">
    <source>
        <dbReference type="Proteomes" id="UP000195569"/>
    </source>
</evidence>
<dbReference type="Proteomes" id="UP000195569">
    <property type="component" value="Unassembled WGS sequence"/>
</dbReference>
<protein>
    <submittedName>
        <fullName evidence="2">Uncharacterized protein</fullName>
    </submittedName>
</protein>